<accession>I3XYY0</accession>
<gene>
    <name evidence="2" type="ordered locus">Sulba_1874</name>
</gene>
<dbReference type="GO" id="GO:0016757">
    <property type="term" value="F:glycosyltransferase activity"/>
    <property type="evidence" value="ECO:0007669"/>
    <property type="project" value="UniProtKB-ARBA"/>
</dbReference>
<dbReference type="KEGG" id="sba:Sulba_1874"/>
<name>I3XYY0_SULBS</name>
<feature type="domain" description="Glycosyltransferase subfamily 4-like N-terminal" evidence="1">
    <location>
        <begin position="14"/>
        <end position="174"/>
    </location>
</feature>
<dbReference type="Gene3D" id="3.40.50.2000">
    <property type="entry name" value="Glycogen Phosphorylase B"/>
    <property type="match status" value="2"/>
</dbReference>
<proteinExistence type="predicted"/>
<dbReference type="InterPro" id="IPR028098">
    <property type="entry name" value="Glyco_trans_4-like_N"/>
</dbReference>
<sequence>MIKLVLSIRSLNLGGAERQFIELVKQIDKTKFDIYVCTMYGGILEDEVKKIPAITYINLEKKGRYDVLSFFIRYRAYLASIHPDVIYSFLPEMNLFSFTCKPLHTKIIWGFRASNMDFKQYGLMAKWLFFLQKILSKRVNCIITNSYASQRFHTQEGFMMEQSCVIPNGIDTQRFCPNALKTVTCKKQYGVGHGQIIVGLVARIDVMKGHEIFVRVAKKLLEENERFCFVAIGSGDEAIKQACQSILGQDHQARFIWLDAVENIEDYYVGLDICCSTSLFGEGFSNVIAEAMGCEVPCIVTDVGDSKMIVGEWGIVIPPNDEEALYDAILQMASMERAQMAKESRKRVENYFSLSEMAMRTENVLLQVLDNA</sequence>
<evidence type="ECO:0000313" key="3">
    <source>
        <dbReference type="Proteomes" id="UP000006176"/>
    </source>
</evidence>
<evidence type="ECO:0000259" key="1">
    <source>
        <dbReference type="Pfam" id="PF13439"/>
    </source>
</evidence>
<dbReference type="SUPFAM" id="SSF53756">
    <property type="entry name" value="UDP-Glycosyltransferase/glycogen phosphorylase"/>
    <property type="match status" value="1"/>
</dbReference>
<protein>
    <submittedName>
        <fullName evidence="2">Glycosyltransferase</fullName>
    </submittedName>
</protein>
<dbReference type="Pfam" id="PF13692">
    <property type="entry name" value="Glyco_trans_1_4"/>
    <property type="match status" value="1"/>
</dbReference>
<keyword evidence="3" id="KW-1185">Reference proteome</keyword>
<dbReference type="Pfam" id="PF13439">
    <property type="entry name" value="Glyco_transf_4"/>
    <property type="match status" value="1"/>
</dbReference>
<dbReference type="PANTHER" id="PTHR12526">
    <property type="entry name" value="GLYCOSYLTRANSFERASE"/>
    <property type="match status" value="1"/>
</dbReference>
<dbReference type="Proteomes" id="UP000006176">
    <property type="component" value="Chromosome"/>
</dbReference>
<dbReference type="STRING" id="760154.Sulba_1874"/>
<organism evidence="2 3">
    <name type="scientific">Sulfurospirillum barnesii (strain ATCC 700032 / DSM 10660 / SES-3)</name>
    <dbReference type="NCBI Taxonomy" id="760154"/>
    <lineage>
        <taxon>Bacteria</taxon>
        <taxon>Pseudomonadati</taxon>
        <taxon>Campylobacterota</taxon>
        <taxon>Epsilonproteobacteria</taxon>
        <taxon>Campylobacterales</taxon>
        <taxon>Sulfurospirillaceae</taxon>
        <taxon>Sulfurospirillum</taxon>
    </lineage>
</organism>
<keyword evidence="2" id="KW-0808">Transferase</keyword>
<dbReference type="AlphaFoldDB" id="I3XYY0"/>
<dbReference type="eggNOG" id="COG0438">
    <property type="taxonomic scope" value="Bacteria"/>
</dbReference>
<dbReference type="HOGENOM" id="CLU_009583_0_3_7"/>
<reference evidence="2 3" key="1">
    <citation type="submission" date="2012-06" db="EMBL/GenBank/DDBJ databases">
        <title>Complete sequence of Sulfurospirillum barnesii SES-3.</title>
        <authorList>
            <consortium name="US DOE Joint Genome Institute"/>
            <person name="Lucas S."/>
            <person name="Han J."/>
            <person name="Lapidus A."/>
            <person name="Cheng J.-F."/>
            <person name="Goodwin L."/>
            <person name="Pitluck S."/>
            <person name="Peters L."/>
            <person name="Ovchinnikova G."/>
            <person name="Lu M."/>
            <person name="Detter J.C."/>
            <person name="Han C."/>
            <person name="Tapia R."/>
            <person name="Land M."/>
            <person name="Hauser L."/>
            <person name="Kyrpides N."/>
            <person name="Ivanova N."/>
            <person name="Pagani I."/>
            <person name="Stolz J."/>
            <person name="Arkin A."/>
            <person name="Dehal P."/>
            <person name="Oremland R."/>
            <person name="Saltikov C."/>
            <person name="Basu P."/>
            <person name="Hollibaugh J."/>
            <person name="Newman D."/>
            <person name="Stolyar S."/>
            <person name="Hazen T."/>
            <person name="Woyke T."/>
        </authorList>
    </citation>
    <scope>NUCLEOTIDE SEQUENCE [LARGE SCALE GENOMIC DNA]</scope>
    <source>
        <strain evidence="3">ATCC 700032 / DSM 10660 / SES-3</strain>
    </source>
</reference>
<dbReference type="EMBL" id="CP003333">
    <property type="protein sequence ID" value="AFL69154.1"/>
    <property type="molecule type" value="Genomic_DNA"/>
</dbReference>
<dbReference type="RefSeq" id="WP_014770030.1">
    <property type="nucleotide sequence ID" value="NC_018002.1"/>
</dbReference>
<dbReference type="PATRIC" id="fig|760154.4.peg.1871"/>
<evidence type="ECO:0000313" key="2">
    <source>
        <dbReference type="EMBL" id="AFL69154.1"/>
    </source>
</evidence>